<organism evidence="1 2">
    <name type="scientific">Phtheirospermum japonicum</name>
    <dbReference type="NCBI Taxonomy" id="374723"/>
    <lineage>
        <taxon>Eukaryota</taxon>
        <taxon>Viridiplantae</taxon>
        <taxon>Streptophyta</taxon>
        <taxon>Embryophyta</taxon>
        <taxon>Tracheophyta</taxon>
        <taxon>Spermatophyta</taxon>
        <taxon>Magnoliopsida</taxon>
        <taxon>eudicotyledons</taxon>
        <taxon>Gunneridae</taxon>
        <taxon>Pentapetalae</taxon>
        <taxon>asterids</taxon>
        <taxon>lamiids</taxon>
        <taxon>Lamiales</taxon>
        <taxon>Orobanchaceae</taxon>
        <taxon>Orobanchaceae incertae sedis</taxon>
        <taxon>Phtheirospermum</taxon>
    </lineage>
</organism>
<keyword evidence="2" id="KW-1185">Reference proteome</keyword>
<sequence length="164" mass="19088">MLPPRSEFISVDFLAVDDQKNAMHGTIPSEYSDEFEHQLIEGHVYKIRMFQVTKRKQSHNALPLDKMLYFSSTTEIQEIKDDIDRYPHHYFQFATMEDIVRRTERESFMTDVIGLLTSITPISIVHIPPKQITTNVGGHTSPQILNTSKRDIFIKLLRLILQNT</sequence>
<evidence type="ECO:0000313" key="2">
    <source>
        <dbReference type="Proteomes" id="UP000653305"/>
    </source>
</evidence>
<protein>
    <submittedName>
        <fullName evidence="1">Replication protein a 70 kDa DNA-binding subunit c</fullName>
    </submittedName>
</protein>
<dbReference type="EMBL" id="BMAC01000457">
    <property type="protein sequence ID" value="GFP96797.1"/>
    <property type="molecule type" value="Genomic_DNA"/>
</dbReference>
<gene>
    <name evidence="1" type="ORF">PHJA_001823800</name>
</gene>
<dbReference type="Gene3D" id="2.40.50.140">
    <property type="entry name" value="Nucleic acid-binding proteins"/>
    <property type="match status" value="1"/>
</dbReference>
<comment type="caution">
    <text evidence="1">The sequence shown here is derived from an EMBL/GenBank/DDBJ whole genome shotgun (WGS) entry which is preliminary data.</text>
</comment>
<proteinExistence type="predicted"/>
<dbReference type="PANTHER" id="PTHR47165">
    <property type="entry name" value="OS03G0429900 PROTEIN"/>
    <property type="match status" value="1"/>
</dbReference>
<evidence type="ECO:0000313" key="1">
    <source>
        <dbReference type="EMBL" id="GFP96797.1"/>
    </source>
</evidence>
<dbReference type="GO" id="GO:0003677">
    <property type="term" value="F:DNA binding"/>
    <property type="evidence" value="ECO:0007669"/>
    <property type="project" value="UniProtKB-KW"/>
</dbReference>
<name>A0A830C7V2_9LAMI</name>
<dbReference type="Proteomes" id="UP000653305">
    <property type="component" value="Unassembled WGS sequence"/>
</dbReference>
<reference evidence="1" key="1">
    <citation type="submission" date="2020-07" db="EMBL/GenBank/DDBJ databases">
        <title>Ethylene signaling mediates host invasion by parasitic plants.</title>
        <authorList>
            <person name="Yoshida S."/>
        </authorList>
    </citation>
    <scope>NUCLEOTIDE SEQUENCE</scope>
    <source>
        <strain evidence="1">Okayama</strain>
    </source>
</reference>
<dbReference type="InterPro" id="IPR012340">
    <property type="entry name" value="NA-bd_OB-fold"/>
</dbReference>
<accession>A0A830C7V2</accession>
<dbReference type="OrthoDB" id="1699198at2759"/>
<keyword evidence="1" id="KW-0238">DNA-binding</keyword>
<dbReference type="AlphaFoldDB" id="A0A830C7V2"/>
<dbReference type="SUPFAM" id="SSF50249">
    <property type="entry name" value="Nucleic acid-binding proteins"/>
    <property type="match status" value="1"/>
</dbReference>
<dbReference type="PANTHER" id="PTHR47165:SF4">
    <property type="entry name" value="OS03G0429900 PROTEIN"/>
    <property type="match status" value="1"/>
</dbReference>